<name>A0A0B7C3F5_9EUPU</name>
<dbReference type="EMBL" id="HACG01053113">
    <property type="protein sequence ID" value="CEK99984.1"/>
    <property type="molecule type" value="Transcribed_RNA"/>
</dbReference>
<accession>A0A0B7C3F5</accession>
<protein>
    <submittedName>
        <fullName evidence="1">Uncharacterized protein</fullName>
    </submittedName>
</protein>
<feature type="non-terminal residue" evidence="1">
    <location>
        <position position="88"/>
    </location>
</feature>
<dbReference type="AlphaFoldDB" id="A0A0B7C3F5"/>
<feature type="non-terminal residue" evidence="1">
    <location>
        <position position="1"/>
    </location>
</feature>
<reference evidence="1" key="1">
    <citation type="submission" date="2014-12" db="EMBL/GenBank/DDBJ databases">
        <title>Insight into the proteome of Arion vulgaris.</title>
        <authorList>
            <person name="Aradska J."/>
            <person name="Bulat T."/>
            <person name="Smidak R."/>
            <person name="Sarate P."/>
            <person name="Gangsoo J."/>
            <person name="Sialana F."/>
            <person name="Bilban M."/>
            <person name="Lubec G."/>
        </authorList>
    </citation>
    <scope>NUCLEOTIDE SEQUENCE</scope>
    <source>
        <tissue evidence="1">Skin</tissue>
    </source>
</reference>
<organism evidence="1">
    <name type="scientific">Arion vulgaris</name>
    <dbReference type="NCBI Taxonomy" id="1028688"/>
    <lineage>
        <taxon>Eukaryota</taxon>
        <taxon>Metazoa</taxon>
        <taxon>Spiralia</taxon>
        <taxon>Lophotrochozoa</taxon>
        <taxon>Mollusca</taxon>
        <taxon>Gastropoda</taxon>
        <taxon>Heterobranchia</taxon>
        <taxon>Euthyneura</taxon>
        <taxon>Panpulmonata</taxon>
        <taxon>Eupulmonata</taxon>
        <taxon>Stylommatophora</taxon>
        <taxon>Helicina</taxon>
        <taxon>Arionoidea</taxon>
        <taxon>Arionidae</taxon>
        <taxon>Arion</taxon>
    </lineage>
</organism>
<proteinExistence type="predicted"/>
<evidence type="ECO:0000313" key="1">
    <source>
        <dbReference type="EMBL" id="CEK99984.1"/>
    </source>
</evidence>
<gene>
    <name evidence="1" type="primary">ORF222584</name>
</gene>
<sequence length="88" mass="9526">VSRNNLSSNIYAVSGKPWQELVCSTDVELECLSSAVTKFTPMKLSTSVSSMHQKVPFPSTLHNGPVIGGPLMKRNLNLLQQQPVVTSA</sequence>